<proteinExistence type="predicted"/>
<name>A0ABR2SZ01_9ROSI</name>
<organism evidence="1 2">
    <name type="scientific">Hibiscus sabdariffa</name>
    <name type="common">roselle</name>
    <dbReference type="NCBI Taxonomy" id="183260"/>
    <lineage>
        <taxon>Eukaryota</taxon>
        <taxon>Viridiplantae</taxon>
        <taxon>Streptophyta</taxon>
        <taxon>Embryophyta</taxon>
        <taxon>Tracheophyta</taxon>
        <taxon>Spermatophyta</taxon>
        <taxon>Magnoliopsida</taxon>
        <taxon>eudicotyledons</taxon>
        <taxon>Gunneridae</taxon>
        <taxon>Pentapetalae</taxon>
        <taxon>rosids</taxon>
        <taxon>malvids</taxon>
        <taxon>Malvales</taxon>
        <taxon>Malvaceae</taxon>
        <taxon>Malvoideae</taxon>
        <taxon>Hibiscus</taxon>
    </lineage>
</organism>
<dbReference type="EMBL" id="JBBPBN010000010">
    <property type="protein sequence ID" value="KAK9030362.1"/>
    <property type="molecule type" value="Genomic_DNA"/>
</dbReference>
<comment type="caution">
    <text evidence="1">The sequence shown here is derived from an EMBL/GenBank/DDBJ whole genome shotgun (WGS) entry which is preliminary data.</text>
</comment>
<evidence type="ECO:0000313" key="1">
    <source>
        <dbReference type="EMBL" id="KAK9030362.1"/>
    </source>
</evidence>
<protein>
    <submittedName>
        <fullName evidence="1">Uncharacterized protein</fullName>
    </submittedName>
</protein>
<evidence type="ECO:0000313" key="2">
    <source>
        <dbReference type="Proteomes" id="UP001396334"/>
    </source>
</evidence>
<sequence length="102" mass="11983">MGNLVEVSTMAKAVCKARDFEQIWIDLWMDSWDLSLRGKWQGKVLKVPIYLDYLHVIHKFDKAHTFVLELYCFIVREEEDERGAILKSFAKTYICLNPSLTI</sequence>
<reference evidence="1 2" key="1">
    <citation type="journal article" date="2024" name="G3 (Bethesda)">
        <title>Genome assembly of Hibiscus sabdariffa L. provides insights into metabolisms of medicinal natural products.</title>
        <authorList>
            <person name="Kim T."/>
        </authorList>
    </citation>
    <scope>NUCLEOTIDE SEQUENCE [LARGE SCALE GENOMIC DNA]</scope>
    <source>
        <strain evidence="1">TK-2024</strain>
        <tissue evidence="1">Old leaves</tissue>
    </source>
</reference>
<dbReference type="Proteomes" id="UP001396334">
    <property type="component" value="Unassembled WGS sequence"/>
</dbReference>
<gene>
    <name evidence="1" type="ORF">V6N11_031789</name>
</gene>
<accession>A0ABR2SZ01</accession>
<keyword evidence="2" id="KW-1185">Reference proteome</keyword>